<keyword evidence="5" id="KW-1185">Reference proteome</keyword>
<evidence type="ECO:0000256" key="1">
    <source>
        <dbReference type="ARBA" id="ARBA00006499"/>
    </source>
</evidence>
<dbReference type="InterPro" id="IPR029058">
    <property type="entry name" value="AB_hydrolase_fold"/>
</dbReference>
<proteinExistence type="inferred from homology"/>
<dbReference type="Gene3D" id="3.40.50.1820">
    <property type="entry name" value="alpha/beta hydrolase"/>
    <property type="match status" value="1"/>
</dbReference>
<accession>A0ABQ6CPU2</accession>
<protein>
    <submittedName>
        <fullName evidence="4">Phospholipase</fullName>
    </submittedName>
</protein>
<organism evidence="4 5">
    <name type="scientific">Labrys miyagiensis</name>
    <dbReference type="NCBI Taxonomy" id="346912"/>
    <lineage>
        <taxon>Bacteria</taxon>
        <taxon>Pseudomonadati</taxon>
        <taxon>Pseudomonadota</taxon>
        <taxon>Alphaproteobacteria</taxon>
        <taxon>Hyphomicrobiales</taxon>
        <taxon>Xanthobacteraceae</taxon>
        <taxon>Labrys</taxon>
    </lineage>
</organism>
<dbReference type="RefSeq" id="WP_284313798.1">
    <property type="nucleotide sequence ID" value="NZ_BSPC01000033.1"/>
</dbReference>
<dbReference type="InterPro" id="IPR003140">
    <property type="entry name" value="PLipase/COase/thioEstase"/>
</dbReference>
<evidence type="ECO:0000256" key="2">
    <source>
        <dbReference type="ARBA" id="ARBA00022801"/>
    </source>
</evidence>
<feature type="domain" description="Phospholipase/carboxylesterase/thioesterase" evidence="3">
    <location>
        <begin position="7"/>
        <end position="199"/>
    </location>
</feature>
<dbReference type="Proteomes" id="UP001156882">
    <property type="component" value="Unassembled WGS sequence"/>
</dbReference>
<dbReference type="InterPro" id="IPR050565">
    <property type="entry name" value="LYPA1-2/EST-like"/>
</dbReference>
<name>A0ABQ6CPU2_9HYPH</name>
<gene>
    <name evidence="4" type="ORF">GCM10007874_37310</name>
</gene>
<comment type="similarity">
    <text evidence="1">Belongs to the AB hydrolase superfamily. AB hydrolase 2 family.</text>
</comment>
<dbReference type="Pfam" id="PF02230">
    <property type="entry name" value="Abhydrolase_2"/>
    <property type="match status" value="1"/>
</dbReference>
<dbReference type="PANTHER" id="PTHR10655:SF17">
    <property type="entry name" value="LYSOPHOSPHOLIPASE-LIKE PROTEIN 1"/>
    <property type="match status" value="1"/>
</dbReference>
<evidence type="ECO:0000313" key="5">
    <source>
        <dbReference type="Proteomes" id="UP001156882"/>
    </source>
</evidence>
<reference evidence="5" key="1">
    <citation type="journal article" date="2019" name="Int. J. Syst. Evol. Microbiol.">
        <title>The Global Catalogue of Microorganisms (GCM) 10K type strain sequencing project: providing services to taxonomists for standard genome sequencing and annotation.</title>
        <authorList>
            <consortium name="The Broad Institute Genomics Platform"/>
            <consortium name="The Broad Institute Genome Sequencing Center for Infectious Disease"/>
            <person name="Wu L."/>
            <person name="Ma J."/>
        </authorList>
    </citation>
    <scope>NUCLEOTIDE SEQUENCE [LARGE SCALE GENOMIC DNA]</scope>
    <source>
        <strain evidence="5">NBRC 101365</strain>
    </source>
</reference>
<keyword evidence="2" id="KW-0378">Hydrolase</keyword>
<evidence type="ECO:0000259" key="3">
    <source>
        <dbReference type="Pfam" id="PF02230"/>
    </source>
</evidence>
<sequence>MAPYSDRLVLLLHGVAAFGHDLDPLARVLRRALPGAEVIAPDAPLACVPGPGRQWYDLDAVTPANRPERIEATRGACDGVIEGLIARHGFADRPERVALVGFSQGATIVFDGFASGRWRAKAVVLLSGRFVKPQPFAPAKETPVLLVHGAADGAVPPDEDAKAERWLAEAGVRVERHLLPGVGHVVSPKAARLAARFLKVELLS</sequence>
<comment type="caution">
    <text evidence="4">The sequence shown here is derived from an EMBL/GenBank/DDBJ whole genome shotgun (WGS) entry which is preliminary data.</text>
</comment>
<dbReference type="EMBL" id="BSPC01000033">
    <property type="protein sequence ID" value="GLS20714.1"/>
    <property type="molecule type" value="Genomic_DNA"/>
</dbReference>
<dbReference type="PANTHER" id="PTHR10655">
    <property type="entry name" value="LYSOPHOSPHOLIPASE-RELATED"/>
    <property type="match status" value="1"/>
</dbReference>
<evidence type="ECO:0000313" key="4">
    <source>
        <dbReference type="EMBL" id="GLS20714.1"/>
    </source>
</evidence>
<dbReference type="SUPFAM" id="SSF53474">
    <property type="entry name" value="alpha/beta-Hydrolases"/>
    <property type="match status" value="1"/>
</dbReference>